<dbReference type="AlphaFoldDB" id="A0A0E9PLD1"/>
<organism evidence="1">
    <name type="scientific">Anguilla anguilla</name>
    <name type="common">European freshwater eel</name>
    <name type="synonym">Muraena anguilla</name>
    <dbReference type="NCBI Taxonomy" id="7936"/>
    <lineage>
        <taxon>Eukaryota</taxon>
        <taxon>Metazoa</taxon>
        <taxon>Chordata</taxon>
        <taxon>Craniata</taxon>
        <taxon>Vertebrata</taxon>
        <taxon>Euteleostomi</taxon>
        <taxon>Actinopterygii</taxon>
        <taxon>Neopterygii</taxon>
        <taxon>Teleostei</taxon>
        <taxon>Anguilliformes</taxon>
        <taxon>Anguillidae</taxon>
        <taxon>Anguilla</taxon>
    </lineage>
</organism>
<dbReference type="EMBL" id="GBXM01103692">
    <property type="protein sequence ID" value="JAH04885.1"/>
    <property type="molecule type" value="Transcribed_RNA"/>
</dbReference>
<protein>
    <submittedName>
        <fullName evidence="1">Uncharacterized protein</fullName>
    </submittedName>
</protein>
<evidence type="ECO:0000313" key="1">
    <source>
        <dbReference type="EMBL" id="JAH04885.1"/>
    </source>
</evidence>
<sequence length="22" mass="2571">MGQTSEMFTLVYKKIDAHIMQV</sequence>
<name>A0A0E9PLD1_ANGAN</name>
<accession>A0A0E9PLD1</accession>
<proteinExistence type="predicted"/>
<reference evidence="1" key="2">
    <citation type="journal article" date="2015" name="Fish Shellfish Immunol.">
        <title>Early steps in the European eel (Anguilla anguilla)-Vibrio vulnificus interaction in the gills: Role of the RtxA13 toxin.</title>
        <authorList>
            <person name="Callol A."/>
            <person name="Pajuelo D."/>
            <person name="Ebbesson L."/>
            <person name="Teles M."/>
            <person name="MacKenzie S."/>
            <person name="Amaro C."/>
        </authorList>
    </citation>
    <scope>NUCLEOTIDE SEQUENCE</scope>
</reference>
<reference evidence="1" key="1">
    <citation type="submission" date="2014-11" db="EMBL/GenBank/DDBJ databases">
        <authorList>
            <person name="Amaro Gonzalez C."/>
        </authorList>
    </citation>
    <scope>NUCLEOTIDE SEQUENCE</scope>
</reference>